<keyword evidence="2" id="KW-0813">Transport</keyword>
<feature type="domain" description="Amino acid permease/ SLC12A" evidence="7">
    <location>
        <begin position="3"/>
        <end position="71"/>
    </location>
</feature>
<organism evidence="8 9">
    <name type="scientific">Paeniglutamicibacter sulfureus</name>
    <dbReference type="NCBI Taxonomy" id="43666"/>
    <lineage>
        <taxon>Bacteria</taxon>
        <taxon>Bacillati</taxon>
        <taxon>Actinomycetota</taxon>
        <taxon>Actinomycetes</taxon>
        <taxon>Micrococcales</taxon>
        <taxon>Micrococcaceae</taxon>
        <taxon>Paeniglutamicibacter</taxon>
    </lineage>
</organism>
<comment type="subcellular location">
    <subcellularLocation>
        <location evidence="1">Membrane</location>
        <topology evidence="1">Multi-pass membrane protein</topology>
    </subcellularLocation>
</comment>
<feature type="transmembrane region" description="Helical" evidence="6">
    <location>
        <begin position="19"/>
        <end position="40"/>
    </location>
</feature>
<evidence type="ECO:0000256" key="6">
    <source>
        <dbReference type="SAM" id="Phobius"/>
    </source>
</evidence>
<reference evidence="8 9" key="1">
    <citation type="submission" date="2023-07" db="EMBL/GenBank/DDBJ databases">
        <title>Sequencing the genomes of 1000 actinobacteria strains.</title>
        <authorList>
            <person name="Klenk H.-P."/>
        </authorList>
    </citation>
    <scope>NUCLEOTIDE SEQUENCE [LARGE SCALE GENOMIC DNA]</scope>
    <source>
        <strain evidence="8 9">DSM 20167</strain>
    </source>
</reference>
<protein>
    <submittedName>
        <fullName evidence="8">Amino acid transporter</fullName>
    </submittedName>
</protein>
<name>A0ABU2BF32_9MICC</name>
<comment type="caution">
    <text evidence="8">The sequence shown here is derived from an EMBL/GenBank/DDBJ whole genome shotgun (WGS) entry which is preliminary data.</text>
</comment>
<keyword evidence="5 6" id="KW-0472">Membrane</keyword>
<evidence type="ECO:0000256" key="5">
    <source>
        <dbReference type="ARBA" id="ARBA00023136"/>
    </source>
</evidence>
<dbReference type="Gene3D" id="1.20.1740.10">
    <property type="entry name" value="Amino acid/polyamine transporter I"/>
    <property type="match status" value="1"/>
</dbReference>
<dbReference type="PANTHER" id="PTHR43243:SF4">
    <property type="entry name" value="CATIONIC AMINO ACID TRANSPORTER 4"/>
    <property type="match status" value="1"/>
</dbReference>
<accession>A0ABU2BF32</accession>
<dbReference type="InterPro" id="IPR004841">
    <property type="entry name" value="AA-permease/SLC12A_dom"/>
</dbReference>
<dbReference type="PANTHER" id="PTHR43243">
    <property type="entry name" value="INNER MEMBRANE TRANSPORTER YGJI-RELATED"/>
    <property type="match status" value="1"/>
</dbReference>
<evidence type="ECO:0000313" key="8">
    <source>
        <dbReference type="EMBL" id="MDR7357252.1"/>
    </source>
</evidence>
<evidence type="ECO:0000256" key="3">
    <source>
        <dbReference type="ARBA" id="ARBA00022692"/>
    </source>
</evidence>
<proteinExistence type="predicted"/>
<sequence>MSTAAEECTDGKKHMPKAIIFSLVIAMLLYVAATLVLTGMQNYQDIDPTAGFASAFNGLGLPDIGTIISVFAVLLSSWWNSRTTQVFLVHRQGRPYGPPSQPTHSRIVPC</sequence>
<evidence type="ECO:0000256" key="1">
    <source>
        <dbReference type="ARBA" id="ARBA00004141"/>
    </source>
</evidence>
<evidence type="ECO:0000259" key="7">
    <source>
        <dbReference type="Pfam" id="PF00324"/>
    </source>
</evidence>
<feature type="transmembrane region" description="Helical" evidence="6">
    <location>
        <begin position="52"/>
        <end position="75"/>
    </location>
</feature>
<keyword evidence="4 6" id="KW-1133">Transmembrane helix</keyword>
<evidence type="ECO:0000256" key="2">
    <source>
        <dbReference type="ARBA" id="ARBA00022448"/>
    </source>
</evidence>
<evidence type="ECO:0000256" key="4">
    <source>
        <dbReference type="ARBA" id="ARBA00022989"/>
    </source>
</evidence>
<gene>
    <name evidence="8" type="ORF">J2S64_000943</name>
</gene>
<dbReference type="Pfam" id="PF00324">
    <property type="entry name" value="AA_permease"/>
    <property type="match status" value="1"/>
</dbReference>
<evidence type="ECO:0000313" key="9">
    <source>
        <dbReference type="Proteomes" id="UP001183817"/>
    </source>
</evidence>
<keyword evidence="3 6" id="KW-0812">Transmembrane</keyword>
<dbReference type="EMBL" id="JAVDYI010000001">
    <property type="protein sequence ID" value="MDR7357252.1"/>
    <property type="molecule type" value="Genomic_DNA"/>
</dbReference>
<dbReference type="Proteomes" id="UP001183817">
    <property type="component" value="Unassembled WGS sequence"/>
</dbReference>
<keyword evidence="9" id="KW-1185">Reference proteome</keyword>